<protein>
    <submittedName>
        <fullName evidence="13">SDR family NAD(P)-dependent oxidoreductase</fullName>
    </submittedName>
</protein>
<dbReference type="InterPro" id="IPR014043">
    <property type="entry name" value="Acyl_transferase_dom"/>
</dbReference>
<dbReference type="InterPro" id="IPR020807">
    <property type="entry name" value="PKS_DH"/>
</dbReference>
<keyword evidence="3" id="KW-0596">Phosphopantetheine</keyword>
<feature type="region of interest" description="N-terminal hotdog fold" evidence="9">
    <location>
        <begin position="917"/>
        <end position="1044"/>
    </location>
</feature>
<dbReference type="InterPro" id="IPR041618">
    <property type="entry name" value="PKS_DE"/>
</dbReference>
<evidence type="ECO:0000256" key="2">
    <source>
        <dbReference type="ARBA" id="ARBA00004792"/>
    </source>
</evidence>
<dbReference type="SUPFAM" id="SSF53901">
    <property type="entry name" value="Thiolase-like"/>
    <property type="match status" value="2"/>
</dbReference>
<dbReference type="InterPro" id="IPR049551">
    <property type="entry name" value="PKS_DH_C"/>
</dbReference>
<evidence type="ECO:0000259" key="11">
    <source>
        <dbReference type="PROSITE" id="PS52004"/>
    </source>
</evidence>
<dbReference type="CDD" id="cd08956">
    <property type="entry name" value="KR_3_FAS_SDR_x"/>
    <property type="match status" value="1"/>
</dbReference>
<dbReference type="InterPro" id="IPR050091">
    <property type="entry name" value="PKS_NRPS_Biosynth_Enz"/>
</dbReference>
<dbReference type="Pfam" id="PF21089">
    <property type="entry name" value="PKS_DH_N"/>
    <property type="match status" value="1"/>
</dbReference>
<evidence type="ECO:0000256" key="6">
    <source>
        <dbReference type="ARBA" id="ARBA00023194"/>
    </source>
</evidence>
<dbReference type="InterPro" id="IPR018201">
    <property type="entry name" value="Ketoacyl_synth_AS"/>
</dbReference>
<dbReference type="InterPro" id="IPR042104">
    <property type="entry name" value="PKS_dehydratase_sf"/>
</dbReference>
<dbReference type="InterPro" id="IPR006162">
    <property type="entry name" value="Ppantetheine_attach_site"/>
</dbReference>
<evidence type="ECO:0000256" key="5">
    <source>
        <dbReference type="ARBA" id="ARBA00022679"/>
    </source>
</evidence>
<dbReference type="Pfam" id="PF14765">
    <property type="entry name" value="PS-DH"/>
    <property type="match status" value="1"/>
</dbReference>
<dbReference type="SUPFAM" id="SSF51735">
    <property type="entry name" value="NAD(P)-binding Rossmann-fold domains"/>
    <property type="match status" value="3"/>
</dbReference>
<dbReference type="Pfam" id="PF02801">
    <property type="entry name" value="Ketoacyl-synt_C"/>
    <property type="match status" value="2"/>
</dbReference>
<feature type="region of interest" description="C-terminal hotdog fold" evidence="9">
    <location>
        <begin position="1058"/>
        <end position="1195"/>
    </location>
</feature>
<dbReference type="PROSITE" id="PS52019">
    <property type="entry name" value="PKS_MFAS_DH"/>
    <property type="match status" value="1"/>
</dbReference>
<dbReference type="Pfam" id="PF00109">
    <property type="entry name" value="ketoacyl-synt"/>
    <property type="match status" value="2"/>
</dbReference>
<accession>A0A6B3QSH0</accession>
<dbReference type="InterPro" id="IPR001227">
    <property type="entry name" value="Ac_transferase_dom_sf"/>
</dbReference>
<dbReference type="FunFam" id="3.40.47.10:FF:000019">
    <property type="entry name" value="Polyketide synthase type I"/>
    <property type="match status" value="2"/>
</dbReference>
<evidence type="ECO:0000256" key="4">
    <source>
        <dbReference type="ARBA" id="ARBA00022553"/>
    </source>
</evidence>
<dbReference type="SMART" id="SM00822">
    <property type="entry name" value="PKS_KR"/>
    <property type="match status" value="1"/>
</dbReference>
<dbReference type="InterPro" id="IPR014031">
    <property type="entry name" value="Ketoacyl_synth_C"/>
</dbReference>
<dbReference type="GO" id="GO:0033068">
    <property type="term" value="P:macrolide biosynthetic process"/>
    <property type="evidence" value="ECO:0007669"/>
    <property type="project" value="UniProtKB-ARBA"/>
</dbReference>
<dbReference type="PANTHER" id="PTHR43775">
    <property type="entry name" value="FATTY ACID SYNTHASE"/>
    <property type="match status" value="1"/>
</dbReference>
<dbReference type="FunFam" id="1.10.1200.10:FF:000007">
    <property type="entry name" value="Probable polyketide synthase pks17"/>
    <property type="match status" value="1"/>
</dbReference>
<dbReference type="SMART" id="SM00827">
    <property type="entry name" value="PKS_AT"/>
    <property type="match status" value="2"/>
</dbReference>
<dbReference type="InterPro" id="IPR015083">
    <property type="entry name" value="NorB/c/GfsB-D-like_docking"/>
</dbReference>
<dbReference type="InterPro" id="IPR020806">
    <property type="entry name" value="PKS_PP-bd"/>
</dbReference>
<dbReference type="SUPFAM" id="SSF47336">
    <property type="entry name" value="ACP-like"/>
    <property type="match status" value="2"/>
</dbReference>
<dbReference type="Gene3D" id="6.10.140.1830">
    <property type="match status" value="1"/>
</dbReference>
<evidence type="ECO:0000259" key="12">
    <source>
        <dbReference type="PROSITE" id="PS52019"/>
    </source>
</evidence>
<dbReference type="Pfam" id="PF00698">
    <property type="entry name" value="Acyl_transf_1"/>
    <property type="match status" value="2"/>
</dbReference>
<dbReference type="Pfam" id="PF08990">
    <property type="entry name" value="Docking"/>
    <property type="match status" value="1"/>
</dbReference>
<dbReference type="CDD" id="cd00833">
    <property type="entry name" value="PKS"/>
    <property type="match status" value="2"/>
</dbReference>
<keyword evidence="8" id="KW-0012">Acyltransferase</keyword>
<proteinExistence type="predicted"/>
<feature type="active site" description="Proton acceptor; for dehydratase activity" evidence="9">
    <location>
        <position position="949"/>
    </location>
</feature>
<dbReference type="SUPFAM" id="SSF52151">
    <property type="entry name" value="FabD/lysophospholipase-like"/>
    <property type="match status" value="2"/>
</dbReference>
<dbReference type="InterPro" id="IPR049900">
    <property type="entry name" value="PKS_mFAS_DH"/>
</dbReference>
<dbReference type="Gene3D" id="3.40.50.11460">
    <property type="match status" value="1"/>
</dbReference>
<dbReference type="Gene3D" id="3.40.366.10">
    <property type="entry name" value="Malonyl-Coenzyme A Acyl Carrier Protein, domain 2"/>
    <property type="match status" value="2"/>
</dbReference>
<feature type="domain" description="Ketosynthase family 3 (KS3)" evidence="11">
    <location>
        <begin position="34"/>
        <end position="460"/>
    </location>
</feature>
<comment type="caution">
    <text evidence="13">The sequence shown here is derived from an EMBL/GenBank/DDBJ whole genome shotgun (WGS) entry which is preliminary data.</text>
</comment>
<feature type="active site" description="Proton donor; for dehydratase activity" evidence="9">
    <location>
        <position position="1119"/>
    </location>
</feature>
<sequence>MATPNEKVIEALRASLKETELLRQQNNALRAASSEPVAIVGMGCRFPGGVVSPEGLWEVVLSGADVISEFPTDRGWDVEGLYDPDPDRPGKTYGRRGGFVDAVADFDAGFFGISPREALAMDPQQRLLLETSWEAFERAGIDPATLRGSRTGVFAGVMYHDYASRLREVPGHLEGLMGTGNATSVIAGRLSYTFGLEGPSVSVDTACSSSLVALHLAVQALRAGECEMALAGGVTVMATPEAFINFSRQRGLAPDGRCKAFGAGADGTGWAEGAGMLLVERLSDAQRLGHPILAVVRGSAVNQDGASNGLTAPNGPSQQRVIRQALATARLEAGQVDVVEAHGTGTSLGDPIEAQALMEIYGQERPAERPLWLGSLKSNIGHAQAAAGVGGVIKMVMALREGVLPRTLHADEPSPHIDWTAGAVRLLTEQSAWPDTQRPRRAAVSSFGFSGTNAHVIIEQAPDPAHPADTADTNPGDGSVVPWVISGASPQALRAQAEQLRSYIAERPELRPADVAFSLATTRSVLEHRAVVVGADHDDLLDGLGELSLTGPVVEGMSAFLFTGQGAQRVGMGRELYDTFPAFRNALDKVCAVLDPLLPRPSREVMWDEDAQALSRTEFTQPTLFAIEVALFRLLESWGIHPDAVAGHSIGEIAAAHVTGVLSLTDACVLVAARGRLMQALPHGGVMIAVQATEDEVLPLLKKVTSQADIAAVNAPEAVVISGAETEVEHVAGILTAQGRRVKRLTVSHAFHSPLMDPILKDFQTVVEGLSFHQPSLPFVSTVTGTVAGAEITEPAYWVRHVRQTVRFADGLRTLHELGVRKFIEIGPDAILTGLVEQTLDTQAVPVLRRDRDEVRAAVEAAGGFFTRGGSVDWPALLAGGRRVDLPTYAFQHERYWLEAPVSVGDVAAVGLSAARHPLLGGAITLADRSGVLLTGRLSLATHAWLADHAVHSTVLIPGTALVELALRAGEEVGCDTVEELTLQAPLVLPATGARAVQVQIVVGEPDARNLRPVDVYARVEDDAVDAPWTCQATGLLAPGTGTPEEAAAFAVWPPRDAEPVDIGGFYDAMADRGYDYGPVFRGLRSAWRRGDEVFAEISLPEEAAGAAREFGVHPALLDSALHAAAAAANEHGDVTRVPFSWRRVALYAAGASALRVHLTSAGETLTLRAADTEGQLVASVESLALREVSPEQLADADDPDSLFEVEWVSAADGGSTEAGTASWAVLGDSPLAEGGPVFADVEALVASSQDLPGTVVLECPAVEGAPVPDAVRDRLTGVLGVLQRWVADERLASSRLVVVTRGAVAASADEPVDVRVAPVWGLVRAAQAEHPGRFVLADLPVGAGARELAAGLACDEPQWAVRDGAIRVPRLVRAQPAVSGVPAFGNGPVLVTGATGALGKLVARHLVSVHGVRELVLLSRRGLAADGMVEVQRELAEAGASVEVLACDAADRDALAQVLDGRELTAVIHAAGVLDDGVLEALDASRLDTVLRPKMDAAWNLHELTRHLDLTAFVLFSSAAGVLGNAGQANYAAANVFLDALAQTRRTEGLPGLSLAWGLWADDSAMTAGLTEADVRRLSRSGAGALSADEGLALLDTAATAVHHGLLIPVRLDLAALRTANAAPERVPQILRGLLPTPARSRRRAAGAATGTAADGGELASALAPLDAPARAAHVLNLIRSAVATVLGHASPDAVEPEKSFRGLGFDSLTAVDLRNRLTATTGLRLPATLVFDYPTSAALAEHVMTQVVGEADRVTTLVPAEAGADDPIVIVGMSCRYPGDVMTPEDLWDLVLSGGDAVSEFPSDRGWDVENVYHPDPDHPGTTYSREGGFLHRAAEFDAEFFGISPREALAMDPQQRLLLETSWEAFERAGIDPATLRGSRTGVFAGVMYHDYGSRLREVPGHMEGLLGTGTAASVVSGRLSYTFGLEGPAVTVDTACSSSLVALHLAVQALRAGECEMALAGGVTVMATPGAFINFSRHRGLSPDGRCKAFGAGADGTGWAEGAGMLLVERLSDAERLGHPILAVVRGSAVNQDGASNGLTAPNGPSQQRVIRQALATAGLTPTDIDAVEGHGTGTSLGDPIEVQALQATYGQERPAEHPLWLGSLKSNIGHAQAAAGVGGVIKMVMALREGVLPRTLHADEPSPHIDWTAGAVRLLTEQSAWPDTQRPRRAAVSSFGFSGTNAHVIIEQAPDPAHPADTADTNPGDGSVVPWVISGASPQALRAQAEQLRSYIAERPGLRPEDVAFSLATTRGALEHRAVVVGTDLSELAEGLGALTQTTTAVPGRTAFLFTGQGAQRVGMGRELYNTFPAFRNALDDVCAVLDPLLPRPSREVMWDEDAQALSRTEFTQPTLFAIEVALFRLLESWGIHPDAVAGHSIGEIAAAHVTGVLSLTDACVLVAARGRLMQALPHDGVMIAVQATEDEVLPLLEGITGQADIAAVNAPEAVVISGTETEVEHVAGILTAQGRRVKRLTVSHAFHSPLMDPILKDFQTVVERLSFHQPSLPFVSTVTGTAAGAEITEPAYWVRHVRQTVRFADGLRTLHGLGVRKFIEIGPDAILTGLVEQTLDTQAVPVLRRDRTEVRAAVEAVGRLHLAGIPVDWPAVLPGARRVELPTYAFQHERYWLDPEELAAAAEDTVAPSGTEVPDPDTRFWGAVADEDLGSLAALLGIDGEKGGAQERAAVEAALPVLASWLGRRRAAARVSHYRVGWTPVARRPDGTTARLRGMWLLTIPARIGADDALVTRLASALGGAGADVRVVTVGDPGADSYDDLAAEVSSLTADGGELAGVLSLLGLASADGPGDAREAAVGTLALLRALSGAAASVPVWSLTSGAVSTGGSERVSAPAQAVLWGLGRLLAEDSDVRWAGVVDVPAPCGDRVLRRLAEVLANPAKETEVAVRDAGVFARRLLRATGAADGPARPTALAPRGTLLVSGGSDTWRDRVARRLLASGAAHVLVATAPDEPEPAGTPGSAVAGVSRVVCDVSDGPALAHLAASLPAGPDGRPLTGVVHAPPATASDGPLDKALDEVLGAGLPALAGVSSTAGPIALFLAVDVDDLVGAPDAGAVAALAGWWEAAARVRTADRAPVRLIAADPDALDLAVLDRAMERADGLLVVTGRDWAQYAGTHADTRGRRLLEGVPEARAALAAAAPAGDAGKSGLLAGVDGPESLRRVLAAREADHKLATLVELVRGQVAVVLGHASADAVSADGDFMDLGFASLTAVEFGHRLSAITGLKLPTTLVYDHLNPVELAEHLADELARELTAA</sequence>
<dbReference type="Pfam" id="PF16197">
    <property type="entry name" value="KAsynt_C_assoc"/>
    <property type="match status" value="2"/>
</dbReference>
<organism evidence="13">
    <name type="scientific">Streptomyces tendae</name>
    <dbReference type="NCBI Taxonomy" id="1932"/>
    <lineage>
        <taxon>Bacteria</taxon>
        <taxon>Bacillati</taxon>
        <taxon>Actinomycetota</taxon>
        <taxon>Actinomycetes</taxon>
        <taxon>Kitasatosporales</taxon>
        <taxon>Streptomycetaceae</taxon>
        <taxon>Streptomyces</taxon>
    </lineage>
</organism>
<feature type="domain" description="Carrier" evidence="10">
    <location>
        <begin position="3193"/>
        <end position="3268"/>
    </location>
</feature>
<dbReference type="InterPro" id="IPR036736">
    <property type="entry name" value="ACP-like_sf"/>
</dbReference>
<dbReference type="SMART" id="SM00826">
    <property type="entry name" value="PKS_DH"/>
    <property type="match status" value="1"/>
</dbReference>
<dbReference type="InterPro" id="IPR032821">
    <property type="entry name" value="PKS_assoc"/>
</dbReference>
<evidence type="ECO:0000259" key="10">
    <source>
        <dbReference type="PROSITE" id="PS50075"/>
    </source>
</evidence>
<feature type="domain" description="Ketosynthase family 3 (KS3)" evidence="11">
    <location>
        <begin position="1767"/>
        <end position="2193"/>
    </location>
</feature>
<gene>
    <name evidence="13" type="ORF">GUR47_30610</name>
</gene>
<comment type="pathway">
    <text evidence="2">Antibiotic biosynthesis.</text>
</comment>
<dbReference type="FunFam" id="3.40.366.10:FF:000002">
    <property type="entry name" value="Probable polyketide synthase 2"/>
    <property type="match status" value="2"/>
</dbReference>
<dbReference type="InterPro" id="IPR016039">
    <property type="entry name" value="Thiolase-like"/>
</dbReference>
<dbReference type="InterPro" id="IPR057326">
    <property type="entry name" value="KR_dom"/>
</dbReference>
<dbReference type="PANTHER" id="PTHR43775:SF51">
    <property type="entry name" value="INACTIVE PHENOLPHTHIOCEROL SYNTHESIS POLYKETIDE SYNTHASE TYPE I PKS1-RELATED"/>
    <property type="match status" value="1"/>
</dbReference>
<dbReference type="SUPFAM" id="SSF55048">
    <property type="entry name" value="Probable ACP-binding domain of malonyl-CoA ACP transacylase"/>
    <property type="match status" value="2"/>
</dbReference>
<dbReference type="InterPro" id="IPR013968">
    <property type="entry name" value="PKS_KR"/>
</dbReference>
<dbReference type="GO" id="GO:0004315">
    <property type="term" value="F:3-oxoacyl-[acyl-carrier-protein] synthase activity"/>
    <property type="evidence" value="ECO:0007669"/>
    <property type="project" value="InterPro"/>
</dbReference>
<feature type="domain" description="Carrier" evidence="10">
    <location>
        <begin position="1674"/>
        <end position="1749"/>
    </location>
</feature>
<feature type="domain" description="PKS/mFAS DH" evidence="12">
    <location>
        <begin position="917"/>
        <end position="1195"/>
    </location>
</feature>
<dbReference type="CDD" id="cd08952">
    <property type="entry name" value="KR_1_SDR_x"/>
    <property type="match status" value="1"/>
</dbReference>
<dbReference type="InterPro" id="IPR014030">
    <property type="entry name" value="Ketoacyl_synth_N"/>
</dbReference>
<dbReference type="InterPro" id="IPR036291">
    <property type="entry name" value="NAD(P)-bd_dom_sf"/>
</dbReference>
<dbReference type="SMART" id="SM01294">
    <property type="entry name" value="PKS_PP_betabranch"/>
    <property type="match status" value="1"/>
</dbReference>
<name>A0A6B3QSH0_STRTE</name>
<dbReference type="PROSITE" id="PS50075">
    <property type="entry name" value="CARRIER"/>
    <property type="match status" value="2"/>
</dbReference>
<dbReference type="GO" id="GO:0006633">
    <property type="term" value="P:fatty acid biosynthetic process"/>
    <property type="evidence" value="ECO:0007669"/>
    <property type="project" value="InterPro"/>
</dbReference>
<dbReference type="PROSITE" id="PS00012">
    <property type="entry name" value="PHOSPHOPANTETHEINE"/>
    <property type="match status" value="1"/>
</dbReference>
<dbReference type="InterPro" id="IPR055123">
    <property type="entry name" value="SpnB-like_Rossmann"/>
</dbReference>
<dbReference type="PROSITE" id="PS00606">
    <property type="entry name" value="KS3_1"/>
    <property type="match status" value="2"/>
</dbReference>
<keyword evidence="6" id="KW-0045">Antibiotic biosynthesis</keyword>
<evidence type="ECO:0000256" key="7">
    <source>
        <dbReference type="ARBA" id="ARBA00023268"/>
    </source>
</evidence>
<evidence type="ECO:0000256" key="3">
    <source>
        <dbReference type="ARBA" id="ARBA00022450"/>
    </source>
</evidence>
<evidence type="ECO:0000313" key="13">
    <source>
        <dbReference type="EMBL" id="NEV90989.1"/>
    </source>
</evidence>
<dbReference type="GO" id="GO:0004312">
    <property type="term" value="F:fatty acid synthase activity"/>
    <property type="evidence" value="ECO:0007669"/>
    <property type="project" value="TreeGrafter"/>
</dbReference>
<dbReference type="InterPro" id="IPR020841">
    <property type="entry name" value="PKS_Beta-ketoAc_synthase_dom"/>
</dbReference>
<dbReference type="Pfam" id="PF22953">
    <property type="entry name" value="SpnB_Rossmann"/>
    <property type="match status" value="1"/>
</dbReference>
<dbReference type="Gene3D" id="3.10.129.110">
    <property type="entry name" value="Polyketide synthase dehydratase"/>
    <property type="match status" value="1"/>
</dbReference>
<dbReference type="GO" id="GO:0031177">
    <property type="term" value="F:phosphopantetheine binding"/>
    <property type="evidence" value="ECO:0007669"/>
    <property type="project" value="InterPro"/>
</dbReference>
<evidence type="ECO:0000256" key="9">
    <source>
        <dbReference type="PROSITE-ProRule" id="PRU01363"/>
    </source>
</evidence>
<keyword evidence="7" id="KW-0511">Multifunctional enzyme</keyword>
<comment type="cofactor">
    <cofactor evidence="1">
        <name>pantetheine 4'-phosphate</name>
        <dbReference type="ChEBI" id="CHEBI:47942"/>
    </cofactor>
</comment>
<dbReference type="InterPro" id="IPR016035">
    <property type="entry name" value="Acyl_Trfase/lysoPLipase"/>
</dbReference>
<evidence type="ECO:0000256" key="8">
    <source>
        <dbReference type="ARBA" id="ARBA00023315"/>
    </source>
</evidence>
<dbReference type="SMART" id="SM00823">
    <property type="entry name" value="PKS_PP"/>
    <property type="match status" value="2"/>
</dbReference>
<keyword evidence="4" id="KW-0597">Phosphoprotein</keyword>
<dbReference type="InterPro" id="IPR049552">
    <property type="entry name" value="PKS_DH_N"/>
</dbReference>
<dbReference type="Gene3D" id="1.10.1200.10">
    <property type="entry name" value="ACP-like"/>
    <property type="match status" value="2"/>
</dbReference>
<dbReference type="PROSITE" id="PS52004">
    <property type="entry name" value="KS3_2"/>
    <property type="match status" value="2"/>
</dbReference>
<dbReference type="Pfam" id="PF08659">
    <property type="entry name" value="KR"/>
    <property type="match status" value="1"/>
</dbReference>
<dbReference type="EMBL" id="JAAIFS010000008">
    <property type="protein sequence ID" value="NEV90989.1"/>
    <property type="molecule type" value="Genomic_DNA"/>
</dbReference>
<dbReference type="Pfam" id="PF18369">
    <property type="entry name" value="PKS_DE"/>
    <property type="match status" value="1"/>
</dbReference>
<evidence type="ECO:0000256" key="1">
    <source>
        <dbReference type="ARBA" id="ARBA00001957"/>
    </source>
</evidence>
<dbReference type="InterPro" id="IPR009081">
    <property type="entry name" value="PP-bd_ACP"/>
</dbReference>
<dbReference type="Gene3D" id="3.40.47.10">
    <property type="match status" value="2"/>
</dbReference>
<dbReference type="InterPro" id="IPR016036">
    <property type="entry name" value="Malonyl_transacylase_ACP-bd"/>
</dbReference>
<keyword evidence="5" id="KW-0808">Transferase</keyword>
<dbReference type="Gene3D" id="3.40.50.720">
    <property type="entry name" value="NAD(P)-binding Rossmann-like Domain"/>
    <property type="match status" value="2"/>
</dbReference>
<reference evidence="13" key="1">
    <citation type="journal article" date="2020" name="Microorganisms">
        <title>Isolation, Genomic and Metabolomic Characterization of Streptomyces tendae VITAKN with Quorum Sensing Inhibitory Activity from Southern India.</title>
        <authorList>
            <person name="Ishaque N.M."/>
            <person name="Burgsdorf I."/>
            <person name="Limlingan Malit J.J."/>
            <person name="Saha S."/>
            <person name="Teta R."/>
            <person name="Ewe D."/>
            <person name="Kannabiran K."/>
            <person name="Hrouzek P."/>
            <person name="Steindler L."/>
            <person name="Costantino V."/>
            <person name="Saurav K."/>
        </authorList>
    </citation>
    <scope>NUCLEOTIDE SEQUENCE</scope>
    <source>
        <strain evidence="13">VITAKN</strain>
    </source>
</reference>
<dbReference type="Gene3D" id="3.30.70.3290">
    <property type="match status" value="2"/>
</dbReference>
<dbReference type="Pfam" id="PF00550">
    <property type="entry name" value="PP-binding"/>
    <property type="match status" value="2"/>
</dbReference>
<dbReference type="SMART" id="SM00825">
    <property type="entry name" value="PKS_KS"/>
    <property type="match status" value="2"/>
</dbReference>